<dbReference type="Proteomes" id="UP000429607">
    <property type="component" value="Unassembled WGS sequence"/>
</dbReference>
<dbReference type="Proteomes" id="UP000434957">
    <property type="component" value="Unassembled WGS sequence"/>
</dbReference>
<dbReference type="EMBL" id="QXFT01001541">
    <property type="protein sequence ID" value="KAE9316057.1"/>
    <property type="molecule type" value="Genomic_DNA"/>
</dbReference>
<dbReference type="AlphaFoldDB" id="A0A6A3HN87"/>
<sequence>MVGQPAVIVAGDTHVTLRSCFWFLLTCAWMGVSRGRGVSYWLLLAVYAGPYRLPVRFDVPPCGSRKCVRAIRTWS</sequence>
<accession>A0A6A3HN87</accession>
<dbReference type="EMBL" id="QXFV01004343">
    <property type="protein sequence ID" value="KAE8970215.1"/>
    <property type="molecule type" value="Genomic_DNA"/>
</dbReference>
<evidence type="ECO:0000313" key="2">
    <source>
        <dbReference type="EMBL" id="KAE9316057.1"/>
    </source>
</evidence>
<keyword evidence="4" id="KW-1185">Reference proteome</keyword>
<evidence type="ECO:0000313" key="1">
    <source>
        <dbReference type="EMBL" id="KAE8970215.1"/>
    </source>
</evidence>
<organism evidence="1 3">
    <name type="scientific">Phytophthora rubi</name>
    <dbReference type="NCBI Taxonomy" id="129364"/>
    <lineage>
        <taxon>Eukaryota</taxon>
        <taxon>Sar</taxon>
        <taxon>Stramenopiles</taxon>
        <taxon>Oomycota</taxon>
        <taxon>Peronosporomycetes</taxon>
        <taxon>Peronosporales</taxon>
        <taxon>Peronosporaceae</taxon>
        <taxon>Phytophthora</taxon>
    </lineage>
</organism>
<evidence type="ECO:0000313" key="4">
    <source>
        <dbReference type="Proteomes" id="UP000434957"/>
    </source>
</evidence>
<name>A0A6A3HN87_9STRA</name>
<reference evidence="1 3" key="1">
    <citation type="submission" date="2018-09" db="EMBL/GenBank/DDBJ databases">
        <title>Genomic investigation of the strawberry pathogen Phytophthora fragariae indicates pathogenicity is determined by transcriptional variation in three key races.</title>
        <authorList>
            <person name="Adams T.M."/>
            <person name="Armitage A.D."/>
            <person name="Sobczyk M.K."/>
            <person name="Bates H.J."/>
            <person name="Dunwell J.M."/>
            <person name="Nellist C.F."/>
            <person name="Harrison R.J."/>
        </authorList>
    </citation>
    <scope>NUCLEOTIDE SEQUENCE [LARGE SCALE GENOMIC DNA]</scope>
    <source>
        <strain evidence="1 3">SCRP249</strain>
        <strain evidence="2 4">SCRP333</strain>
    </source>
</reference>
<proteinExistence type="predicted"/>
<protein>
    <submittedName>
        <fullName evidence="1">Uncharacterized protein</fullName>
    </submittedName>
</protein>
<gene>
    <name evidence="1" type="ORF">PR001_g27276</name>
    <name evidence="2" type="ORF">PR003_g18822</name>
</gene>
<comment type="caution">
    <text evidence="1">The sequence shown here is derived from an EMBL/GenBank/DDBJ whole genome shotgun (WGS) entry which is preliminary data.</text>
</comment>
<evidence type="ECO:0000313" key="3">
    <source>
        <dbReference type="Proteomes" id="UP000429607"/>
    </source>
</evidence>